<comment type="caution">
    <text evidence="1">The sequence shown here is derived from an EMBL/GenBank/DDBJ whole genome shotgun (WGS) entry which is preliminary data.</text>
</comment>
<dbReference type="EMBL" id="VDUZ01000065">
    <property type="protein sequence ID" value="TXL70140.1"/>
    <property type="molecule type" value="Genomic_DNA"/>
</dbReference>
<dbReference type="Proteomes" id="UP000321638">
    <property type="component" value="Unassembled WGS sequence"/>
</dbReference>
<dbReference type="InterPro" id="IPR011101">
    <property type="entry name" value="DUF5131"/>
</dbReference>
<gene>
    <name evidence="1" type="ORF">FHP25_36060</name>
</gene>
<keyword evidence="2" id="KW-1185">Reference proteome</keyword>
<protein>
    <submittedName>
        <fullName evidence="1">DUF5131 family protein</fullName>
    </submittedName>
</protein>
<dbReference type="Pfam" id="PF07505">
    <property type="entry name" value="DUF5131"/>
    <property type="match status" value="1"/>
</dbReference>
<organism evidence="1 2">
    <name type="scientific">Vineibacter terrae</name>
    <dbReference type="NCBI Taxonomy" id="2586908"/>
    <lineage>
        <taxon>Bacteria</taxon>
        <taxon>Pseudomonadati</taxon>
        <taxon>Pseudomonadota</taxon>
        <taxon>Alphaproteobacteria</taxon>
        <taxon>Hyphomicrobiales</taxon>
        <taxon>Vineibacter</taxon>
    </lineage>
</organism>
<name>A0A5C8P995_9HYPH</name>
<dbReference type="AlphaFoldDB" id="A0A5C8P995"/>
<dbReference type="RefSeq" id="WP_147851864.1">
    <property type="nucleotide sequence ID" value="NZ_VDUZ01000065.1"/>
</dbReference>
<dbReference type="OrthoDB" id="9787478at2"/>
<evidence type="ECO:0000313" key="2">
    <source>
        <dbReference type="Proteomes" id="UP000321638"/>
    </source>
</evidence>
<evidence type="ECO:0000313" key="1">
    <source>
        <dbReference type="EMBL" id="TXL70140.1"/>
    </source>
</evidence>
<accession>A0A5C8P995</accession>
<reference evidence="1 2" key="1">
    <citation type="submission" date="2019-06" db="EMBL/GenBank/DDBJ databases">
        <title>New taxonomy in bacterial strain CC-CFT640, isolated from vineyard.</title>
        <authorList>
            <person name="Lin S.-Y."/>
            <person name="Tsai C.-F."/>
            <person name="Young C.-C."/>
        </authorList>
    </citation>
    <scope>NUCLEOTIDE SEQUENCE [LARGE SCALE GENOMIC DNA]</scope>
    <source>
        <strain evidence="1 2">CC-CFT640</strain>
    </source>
</reference>
<sequence>MGDKTSIEWCDSTWNPVRARSRASGKVGSFCARVSAGCRHCYAEAINLRLGNMVPFSEGRIGDVEIYLDGVTLMLPFRWRRPRRIFLHSMSDTFGAWVTVPMLARIYAVMALCPQHEFVVLTKRGDRMRIWTTDPATPGQVDKAMNEIAPAHWCTRELDDAGGWPLRNVTAGVSAEDQPSADERIPELLAAAAARRIVSLEPLLGPVDILKYLHACPDCFNGRTRVTGHFFDEPCPACDGTGVEPPRLDGIIVGGESGRRARPLHPDPVRSLRDQAARAGAAFFFKQWGEWAPKSALPDGHGLNLDDMPYGEFHAGQNWVTSCLCSEGDGPLIRVGKKRAGRLLDGVEHTAWPKVA</sequence>
<proteinExistence type="predicted"/>